<feature type="transmembrane region" description="Helical" evidence="6">
    <location>
        <begin position="145"/>
        <end position="168"/>
    </location>
</feature>
<comment type="caution">
    <text evidence="7">The sequence shown here is derived from an EMBL/GenBank/DDBJ whole genome shotgun (WGS) entry which is preliminary data.</text>
</comment>
<gene>
    <name evidence="7" type="ORF">CCE28_08730</name>
</gene>
<evidence type="ECO:0000256" key="1">
    <source>
        <dbReference type="ARBA" id="ARBA00004651"/>
    </source>
</evidence>
<feature type="transmembrane region" description="Helical" evidence="6">
    <location>
        <begin position="73"/>
        <end position="90"/>
    </location>
</feature>
<dbReference type="AlphaFoldDB" id="A0A267MJP6"/>
<dbReference type="Proteomes" id="UP000216024">
    <property type="component" value="Unassembled WGS sequence"/>
</dbReference>
<dbReference type="OrthoDB" id="5638726at2"/>
<feature type="transmembrane region" description="Helical" evidence="6">
    <location>
        <begin position="180"/>
        <end position="200"/>
    </location>
</feature>
<reference evidence="7 8" key="1">
    <citation type="submission" date="2017-06" db="EMBL/GenBank/DDBJ databases">
        <title>Draft genome sequence of anaerobic fermentative bacterium Anaeromicrobium sediminis DY2726D isolated from West Pacific Ocean sediments.</title>
        <authorList>
            <person name="Zeng X."/>
        </authorList>
    </citation>
    <scope>NUCLEOTIDE SEQUENCE [LARGE SCALE GENOMIC DNA]</scope>
    <source>
        <strain evidence="7 8">DY2726D</strain>
    </source>
</reference>
<evidence type="ECO:0000256" key="5">
    <source>
        <dbReference type="ARBA" id="ARBA00023136"/>
    </source>
</evidence>
<evidence type="ECO:0000256" key="3">
    <source>
        <dbReference type="ARBA" id="ARBA00022692"/>
    </source>
</evidence>
<dbReference type="GO" id="GO:0005886">
    <property type="term" value="C:plasma membrane"/>
    <property type="evidence" value="ECO:0007669"/>
    <property type="project" value="UniProtKB-SubCell"/>
</dbReference>
<organism evidence="7 8">
    <name type="scientific">Anaeromicrobium sediminis</name>
    <dbReference type="NCBI Taxonomy" id="1478221"/>
    <lineage>
        <taxon>Bacteria</taxon>
        <taxon>Bacillati</taxon>
        <taxon>Bacillota</taxon>
        <taxon>Clostridia</taxon>
        <taxon>Peptostreptococcales</taxon>
        <taxon>Thermotaleaceae</taxon>
        <taxon>Anaeromicrobium</taxon>
    </lineage>
</organism>
<dbReference type="Pfam" id="PF01810">
    <property type="entry name" value="LysE"/>
    <property type="match status" value="1"/>
</dbReference>
<dbReference type="PANTHER" id="PTHR30086">
    <property type="entry name" value="ARGININE EXPORTER PROTEIN ARGO"/>
    <property type="match status" value="1"/>
</dbReference>
<evidence type="ECO:0000256" key="4">
    <source>
        <dbReference type="ARBA" id="ARBA00022989"/>
    </source>
</evidence>
<name>A0A267MJP6_9FIRM</name>
<evidence type="ECO:0000256" key="6">
    <source>
        <dbReference type="SAM" id="Phobius"/>
    </source>
</evidence>
<feature type="transmembrane region" description="Helical" evidence="6">
    <location>
        <begin position="42"/>
        <end position="64"/>
    </location>
</feature>
<dbReference type="EMBL" id="NIBG01000006">
    <property type="protein sequence ID" value="PAB59642.1"/>
    <property type="molecule type" value="Genomic_DNA"/>
</dbReference>
<comment type="subcellular location">
    <subcellularLocation>
        <location evidence="1">Cell membrane</location>
        <topology evidence="1">Multi-pass membrane protein</topology>
    </subcellularLocation>
</comment>
<dbReference type="GO" id="GO:0015171">
    <property type="term" value="F:amino acid transmembrane transporter activity"/>
    <property type="evidence" value="ECO:0007669"/>
    <property type="project" value="TreeGrafter"/>
</dbReference>
<keyword evidence="2" id="KW-1003">Cell membrane</keyword>
<accession>A0A267MJP6</accession>
<evidence type="ECO:0000313" key="7">
    <source>
        <dbReference type="EMBL" id="PAB59642.1"/>
    </source>
</evidence>
<evidence type="ECO:0000313" key="8">
    <source>
        <dbReference type="Proteomes" id="UP000216024"/>
    </source>
</evidence>
<evidence type="ECO:0000256" key="2">
    <source>
        <dbReference type="ARBA" id="ARBA00022475"/>
    </source>
</evidence>
<keyword evidence="3 6" id="KW-0812">Transmembrane</keyword>
<keyword evidence="5 6" id="KW-0472">Membrane</keyword>
<dbReference type="RefSeq" id="WP_095133043.1">
    <property type="nucleotide sequence ID" value="NZ_NIBG01000006.1"/>
</dbReference>
<sequence>MFKYLLQGFTLGLAYVAPIGMQNLYVINTAISKSKKRAYQVALATIFFDITLALACFFGVGILIDKSILIKRIILLVGSMAVIYIGYGLIKSEPDLSGEVDLDKPLWQVISTCFVVTWLNPQAIIDGSLLLGGFRASLPPDKSNLFIIGVCIASALWFLGISTFVSHFSHLFNEKVLKKLNIVCGSIVIYYGLKLAYMCIQSIM</sequence>
<keyword evidence="8" id="KW-1185">Reference proteome</keyword>
<protein>
    <submittedName>
        <fullName evidence="7">L-lysine permease</fullName>
    </submittedName>
</protein>
<keyword evidence="4 6" id="KW-1133">Transmembrane helix</keyword>
<dbReference type="PANTHER" id="PTHR30086:SF20">
    <property type="entry name" value="ARGININE EXPORTER PROTEIN ARGO-RELATED"/>
    <property type="match status" value="1"/>
</dbReference>
<proteinExistence type="predicted"/>
<dbReference type="InterPro" id="IPR001123">
    <property type="entry name" value="LeuE-type"/>
</dbReference>